<dbReference type="Proteomes" id="UP000789739">
    <property type="component" value="Unassembled WGS sequence"/>
</dbReference>
<protein>
    <submittedName>
        <fullName evidence="1">10681_t:CDS:1</fullName>
    </submittedName>
</protein>
<dbReference type="InterPro" id="IPR052980">
    <property type="entry name" value="Crinkler_effector"/>
</dbReference>
<gene>
    <name evidence="1" type="ORF">PBRASI_LOCUS6026</name>
</gene>
<dbReference type="EMBL" id="CAJVPI010000758">
    <property type="protein sequence ID" value="CAG8569550.1"/>
    <property type="molecule type" value="Genomic_DNA"/>
</dbReference>
<proteinExistence type="predicted"/>
<evidence type="ECO:0000313" key="1">
    <source>
        <dbReference type="EMBL" id="CAG8569550.1"/>
    </source>
</evidence>
<dbReference type="AlphaFoldDB" id="A0A9N9G0X2"/>
<sequence>MDVTIIFQSIQTEVFYCFENLNLNSGSYDDFSIQLQSSKTWYLADGIISPKLVPAKTIVALEPKGTVRDEFQEFDKVLVLRFNMSPWTLEELSFCQKHIFPDVPEDIMQALYFKVGGVPGCIFWRVEISLQYFDPKTPEGKEKIIDKTFEHVKRAILQVNNFNDLMLCFTENAHFIQYSSCLVHRWADSSYDNYHLKWASRYINDEIEKKLEE</sequence>
<organism evidence="1 2">
    <name type="scientific">Paraglomus brasilianum</name>
    <dbReference type="NCBI Taxonomy" id="144538"/>
    <lineage>
        <taxon>Eukaryota</taxon>
        <taxon>Fungi</taxon>
        <taxon>Fungi incertae sedis</taxon>
        <taxon>Mucoromycota</taxon>
        <taxon>Glomeromycotina</taxon>
        <taxon>Glomeromycetes</taxon>
        <taxon>Paraglomerales</taxon>
        <taxon>Paraglomeraceae</taxon>
        <taxon>Paraglomus</taxon>
    </lineage>
</organism>
<name>A0A9N9G0X2_9GLOM</name>
<reference evidence="1" key="1">
    <citation type="submission" date="2021-06" db="EMBL/GenBank/DDBJ databases">
        <authorList>
            <person name="Kallberg Y."/>
            <person name="Tangrot J."/>
            <person name="Rosling A."/>
        </authorList>
    </citation>
    <scope>NUCLEOTIDE SEQUENCE</scope>
    <source>
        <strain evidence="1">BR232B</strain>
    </source>
</reference>
<accession>A0A9N9G0X2</accession>
<evidence type="ECO:0000313" key="2">
    <source>
        <dbReference type="Proteomes" id="UP000789739"/>
    </source>
</evidence>
<dbReference type="OrthoDB" id="2425816at2759"/>
<dbReference type="PANTHER" id="PTHR33129">
    <property type="entry name" value="PROTEIN KINASE DOMAIN-CONTAINING PROTEIN-RELATED"/>
    <property type="match status" value="1"/>
</dbReference>
<keyword evidence="2" id="KW-1185">Reference proteome</keyword>
<dbReference type="PANTHER" id="PTHR33129:SF1">
    <property type="entry name" value="ATP-BINDING PROTEIN"/>
    <property type="match status" value="1"/>
</dbReference>
<comment type="caution">
    <text evidence="1">The sequence shown here is derived from an EMBL/GenBank/DDBJ whole genome shotgun (WGS) entry which is preliminary data.</text>
</comment>